<protein>
    <submittedName>
        <fullName evidence="1">Putative sporulation protein YyaC</fullName>
    </submittedName>
</protein>
<evidence type="ECO:0000313" key="1">
    <source>
        <dbReference type="EMBL" id="PSL45929.1"/>
    </source>
</evidence>
<dbReference type="RefSeq" id="WP_106588598.1">
    <property type="nucleotide sequence ID" value="NZ_PYAV01000006.1"/>
</dbReference>
<name>A0A2P8HI84_9BACI</name>
<dbReference type="SUPFAM" id="SSF53163">
    <property type="entry name" value="HybD-like"/>
    <property type="match status" value="1"/>
</dbReference>
<proteinExistence type="predicted"/>
<dbReference type="EMBL" id="PYAV01000006">
    <property type="protein sequence ID" value="PSL45929.1"/>
    <property type="molecule type" value="Genomic_DNA"/>
</dbReference>
<dbReference type="OrthoDB" id="9815953at2"/>
<comment type="caution">
    <text evidence="1">The sequence shown here is derived from an EMBL/GenBank/DDBJ whole genome shotgun (WGS) entry which is preliminary data.</text>
</comment>
<organism evidence="1 2">
    <name type="scientific">Salsuginibacillus halophilus</name>
    <dbReference type="NCBI Taxonomy" id="517424"/>
    <lineage>
        <taxon>Bacteria</taxon>
        <taxon>Bacillati</taxon>
        <taxon>Bacillota</taxon>
        <taxon>Bacilli</taxon>
        <taxon>Bacillales</taxon>
        <taxon>Bacillaceae</taxon>
        <taxon>Salsuginibacillus</taxon>
    </lineage>
</organism>
<sequence>MRSFHEQPAIEPFHYQNQMKVWDSRAVFTHQLTSVLRTAPGVVLLCIGTDRCTGDALGPVTGSMLQENNPRFFSIYGTLAAPVHALNLEETLQFISKKHGNAPVLAIDASLGAEQKIGRFTFASGPVYPGSAVQKTLPPAGDMHITGIVNARGGKEFQTLQNTRLYRIWQMADYLADCLLLADRRLAVRLQPAASRLDTRLYGSSTEDIHA</sequence>
<dbReference type="InterPro" id="IPR009665">
    <property type="entry name" value="YyaC"/>
</dbReference>
<dbReference type="AlphaFoldDB" id="A0A2P8HI84"/>
<dbReference type="InterPro" id="IPR023430">
    <property type="entry name" value="Pept_HybD-like_dom_sf"/>
</dbReference>
<dbReference type="Pfam" id="PF06866">
    <property type="entry name" value="DUF1256"/>
    <property type="match status" value="1"/>
</dbReference>
<dbReference type="Proteomes" id="UP000242310">
    <property type="component" value="Unassembled WGS sequence"/>
</dbReference>
<accession>A0A2P8HI84</accession>
<evidence type="ECO:0000313" key="2">
    <source>
        <dbReference type="Proteomes" id="UP000242310"/>
    </source>
</evidence>
<gene>
    <name evidence="1" type="ORF">B0H94_106187</name>
</gene>
<keyword evidence="2" id="KW-1185">Reference proteome</keyword>
<reference evidence="1 2" key="1">
    <citation type="submission" date="2018-03" db="EMBL/GenBank/DDBJ databases">
        <title>Genomic Encyclopedia of Type Strains, Phase III (KMG-III): the genomes of soil and plant-associated and newly described type strains.</title>
        <authorList>
            <person name="Whitman W."/>
        </authorList>
    </citation>
    <scope>NUCLEOTIDE SEQUENCE [LARGE SCALE GENOMIC DNA]</scope>
    <source>
        <strain evidence="1 2">CGMCC 1.07653</strain>
    </source>
</reference>
<dbReference type="NCBIfam" id="TIGR02841">
    <property type="entry name" value="spore_YyaC"/>
    <property type="match status" value="1"/>
</dbReference>